<dbReference type="PANTHER" id="PTHR30098">
    <property type="entry name" value="LEUCYL/PHENYLALANYL-TRNA--PROTEIN TRANSFERASE"/>
    <property type="match status" value="1"/>
</dbReference>
<comment type="catalytic activity">
    <reaction evidence="4">
        <text>N-terminal L-arginyl-[protein] + L-leucyl-tRNA(Leu) = N-terminal L-leucyl-L-arginyl-[protein] + tRNA(Leu) + H(+)</text>
        <dbReference type="Rhea" id="RHEA:50416"/>
        <dbReference type="Rhea" id="RHEA-COMP:9613"/>
        <dbReference type="Rhea" id="RHEA-COMP:9622"/>
        <dbReference type="Rhea" id="RHEA-COMP:12672"/>
        <dbReference type="Rhea" id="RHEA-COMP:12673"/>
        <dbReference type="ChEBI" id="CHEBI:15378"/>
        <dbReference type="ChEBI" id="CHEBI:64719"/>
        <dbReference type="ChEBI" id="CHEBI:78442"/>
        <dbReference type="ChEBI" id="CHEBI:78494"/>
        <dbReference type="ChEBI" id="CHEBI:133044"/>
        <dbReference type="EC" id="2.3.2.6"/>
    </reaction>
</comment>
<name>A0A315EE40_9BURK</name>
<dbReference type="NCBIfam" id="TIGR00667">
    <property type="entry name" value="aat"/>
    <property type="match status" value="1"/>
</dbReference>
<dbReference type="GO" id="GO:0030163">
    <property type="term" value="P:protein catabolic process"/>
    <property type="evidence" value="ECO:0007669"/>
    <property type="project" value="UniProtKB-UniRule"/>
</dbReference>
<dbReference type="InterPro" id="IPR042203">
    <property type="entry name" value="Leu/Phe-tRNA_Trfase_C"/>
</dbReference>
<keyword evidence="1 4" id="KW-0963">Cytoplasm</keyword>
<dbReference type="SUPFAM" id="SSF55729">
    <property type="entry name" value="Acyl-CoA N-acyltransferases (Nat)"/>
    <property type="match status" value="1"/>
</dbReference>
<comment type="similarity">
    <text evidence="4">Belongs to the L/F-transferase family.</text>
</comment>
<evidence type="ECO:0000256" key="4">
    <source>
        <dbReference type="HAMAP-Rule" id="MF_00688"/>
    </source>
</evidence>
<keyword evidence="2 4" id="KW-0808">Transferase</keyword>
<keyword evidence="6" id="KW-1185">Reference proteome</keyword>
<comment type="catalytic activity">
    <reaction evidence="4">
        <text>L-phenylalanyl-tRNA(Phe) + an N-terminal L-alpha-aminoacyl-[protein] = an N-terminal L-phenylalanyl-L-alpha-aminoacyl-[protein] + tRNA(Phe)</text>
        <dbReference type="Rhea" id="RHEA:43632"/>
        <dbReference type="Rhea" id="RHEA-COMP:9668"/>
        <dbReference type="Rhea" id="RHEA-COMP:9699"/>
        <dbReference type="Rhea" id="RHEA-COMP:10636"/>
        <dbReference type="Rhea" id="RHEA-COMP:10637"/>
        <dbReference type="ChEBI" id="CHEBI:78442"/>
        <dbReference type="ChEBI" id="CHEBI:78531"/>
        <dbReference type="ChEBI" id="CHEBI:78597"/>
        <dbReference type="ChEBI" id="CHEBI:83561"/>
        <dbReference type="EC" id="2.3.2.6"/>
    </reaction>
</comment>
<sequence>MPRAPKMPDLIWIQADEPLPSTHLAWDAQSPAPGLLAASQDLSAARLIESYSHGVFPWFSAGQPVLWWSPDPRMVLHTAHFRFHRSLRQAIKRWLHHPGFSLTFDRDFSQVMRRCSAAPRAGQSGTWIVPAMVTAYEDLHRAGHAHSAEVWLDGELVAGLYFVALGHAVFGESMFTTVTDGSKMALASLVSVCLKHGITSIDCQQNTRHLASLGAQEIPRAQFLTGVQQARLMPPVPWAEQTLYWDALTALDTTS</sequence>
<organism evidence="5 6">
    <name type="scientific">Limnohabitans parvus II-B4</name>
    <dbReference type="NCBI Taxonomy" id="1293052"/>
    <lineage>
        <taxon>Bacteria</taxon>
        <taxon>Pseudomonadati</taxon>
        <taxon>Pseudomonadota</taxon>
        <taxon>Betaproteobacteria</taxon>
        <taxon>Burkholderiales</taxon>
        <taxon>Comamonadaceae</taxon>
        <taxon>Limnohabitans</taxon>
    </lineage>
</organism>
<evidence type="ECO:0000313" key="5">
    <source>
        <dbReference type="EMBL" id="PUE55389.1"/>
    </source>
</evidence>
<dbReference type="Pfam" id="PF03588">
    <property type="entry name" value="Leu_Phe_trans"/>
    <property type="match status" value="1"/>
</dbReference>
<dbReference type="GO" id="GO:0005737">
    <property type="term" value="C:cytoplasm"/>
    <property type="evidence" value="ECO:0007669"/>
    <property type="project" value="UniProtKB-SubCell"/>
</dbReference>
<evidence type="ECO:0000256" key="3">
    <source>
        <dbReference type="ARBA" id="ARBA00023315"/>
    </source>
</evidence>
<dbReference type="OrthoDB" id="9790282at2"/>
<comment type="function">
    <text evidence="4">Functions in the N-end rule pathway of protein degradation where it conjugates Leu, Phe and, less efficiently, Met from aminoacyl-tRNAs to the N-termini of proteins containing an N-terminal arginine or lysine.</text>
</comment>
<reference evidence="5 6" key="1">
    <citation type="submission" date="2017-04" db="EMBL/GenBank/DDBJ databases">
        <title>Unexpected and diverse lifestyles within the genus Limnohabitans.</title>
        <authorList>
            <person name="Kasalicky V."/>
            <person name="Mehrshad M."/>
            <person name="Andrei S.-A."/>
            <person name="Salcher M."/>
            <person name="Kratochvilova H."/>
            <person name="Simek K."/>
            <person name="Ghai R."/>
        </authorList>
    </citation>
    <scope>NUCLEOTIDE SEQUENCE [LARGE SCALE GENOMIC DNA]</scope>
    <source>
        <strain evidence="5 6">II-B4</strain>
    </source>
</reference>
<evidence type="ECO:0000313" key="6">
    <source>
        <dbReference type="Proteomes" id="UP000250790"/>
    </source>
</evidence>
<comment type="caution">
    <text evidence="5">The sequence shown here is derived from an EMBL/GenBank/DDBJ whole genome shotgun (WGS) entry which is preliminary data.</text>
</comment>
<dbReference type="InterPro" id="IPR016181">
    <property type="entry name" value="Acyl_CoA_acyltransferase"/>
</dbReference>
<dbReference type="Gene3D" id="3.30.70.3550">
    <property type="entry name" value="Leucyl/phenylalanyl-tRNA-protein transferase, N-terminal domain"/>
    <property type="match status" value="1"/>
</dbReference>
<dbReference type="EC" id="2.3.2.6" evidence="4"/>
<comment type="subcellular location">
    <subcellularLocation>
        <location evidence="4">Cytoplasm</location>
    </subcellularLocation>
</comment>
<dbReference type="InterPro" id="IPR004616">
    <property type="entry name" value="Leu/Phe-tRNA_Trfase"/>
</dbReference>
<evidence type="ECO:0000256" key="1">
    <source>
        <dbReference type="ARBA" id="ARBA00022490"/>
    </source>
</evidence>
<dbReference type="Proteomes" id="UP000250790">
    <property type="component" value="Unassembled WGS sequence"/>
</dbReference>
<gene>
    <name evidence="4" type="primary">aat</name>
    <name evidence="5" type="ORF">B9Z37_02130</name>
</gene>
<protein>
    <recommendedName>
        <fullName evidence="4">Leucyl/phenylalanyl-tRNA--protein transferase</fullName>
        <ecNumber evidence="4">2.3.2.6</ecNumber>
    </recommendedName>
    <alternativeName>
        <fullName evidence="4">L/F-transferase</fullName>
    </alternativeName>
    <alternativeName>
        <fullName evidence="4">Leucyltransferase</fullName>
    </alternativeName>
    <alternativeName>
        <fullName evidence="4">Phenyalanyltransferase</fullName>
    </alternativeName>
</protein>
<dbReference type="PANTHER" id="PTHR30098:SF2">
    <property type="entry name" value="LEUCYL_PHENYLALANYL-TRNA--PROTEIN TRANSFERASE"/>
    <property type="match status" value="1"/>
</dbReference>
<dbReference type="Gene3D" id="3.40.630.70">
    <property type="entry name" value="Leucyl/phenylalanyl-tRNA-protein transferase, C-terminal domain"/>
    <property type="match status" value="1"/>
</dbReference>
<accession>A0A315EE40</accession>
<keyword evidence="3 4" id="KW-0012">Acyltransferase</keyword>
<proteinExistence type="inferred from homology"/>
<dbReference type="RefSeq" id="WP_108311390.1">
    <property type="nucleotide sequence ID" value="NZ_NESN01000001.1"/>
</dbReference>
<dbReference type="EMBL" id="NESN01000001">
    <property type="protein sequence ID" value="PUE55389.1"/>
    <property type="molecule type" value="Genomic_DNA"/>
</dbReference>
<dbReference type="AlphaFoldDB" id="A0A315EE40"/>
<comment type="catalytic activity">
    <reaction evidence="4">
        <text>N-terminal L-lysyl-[protein] + L-leucyl-tRNA(Leu) = N-terminal L-leucyl-L-lysyl-[protein] + tRNA(Leu) + H(+)</text>
        <dbReference type="Rhea" id="RHEA:12340"/>
        <dbReference type="Rhea" id="RHEA-COMP:9613"/>
        <dbReference type="Rhea" id="RHEA-COMP:9622"/>
        <dbReference type="Rhea" id="RHEA-COMP:12670"/>
        <dbReference type="Rhea" id="RHEA-COMP:12671"/>
        <dbReference type="ChEBI" id="CHEBI:15378"/>
        <dbReference type="ChEBI" id="CHEBI:65249"/>
        <dbReference type="ChEBI" id="CHEBI:78442"/>
        <dbReference type="ChEBI" id="CHEBI:78494"/>
        <dbReference type="ChEBI" id="CHEBI:133043"/>
        <dbReference type="EC" id="2.3.2.6"/>
    </reaction>
</comment>
<dbReference type="InterPro" id="IPR042221">
    <property type="entry name" value="Leu/Phe-tRNA_Trfase_N"/>
</dbReference>
<dbReference type="GO" id="GO:0008914">
    <property type="term" value="F:leucyl-tRNA--protein transferase activity"/>
    <property type="evidence" value="ECO:0007669"/>
    <property type="project" value="UniProtKB-UniRule"/>
</dbReference>
<dbReference type="HAMAP" id="MF_00688">
    <property type="entry name" value="Leu_Phe_trans"/>
    <property type="match status" value="1"/>
</dbReference>
<evidence type="ECO:0000256" key="2">
    <source>
        <dbReference type="ARBA" id="ARBA00022679"/>
    </source>
</evidence>